<dbReference type="EMBL" id="FSQW01000002">
    <property type="protein sequence ID" value="SIO09957.1"/>
    <property type="molecule type" value="Genomic_DNA"/>
</dbReference>
<keyword evidence="2" id="KW-1185">Reference proteome</keyword>
<reference evidence="2" key="1">
    <citation type="submission" date="2016-11" db="EMBL/GenBank/DDBJ databases">
        <authorList>
            <person name="Varghese N."/>
            <person name="Submissions S."/>
        </authorList>
    </citation>
    <scope>NUCLEOTIDE SEQUENCE [LARGE SCALE GENOMIC DNA]</scope>
    <source>
        <strain evidence="2">DSM 22363</strain>
    </source>
</reference>
<dbReference type="AlphaFoldDB" id="A0A1N6GR37"/>
<accession>A0A1N6GR37</accession>
<protein>
    <recommendedName>
        <fullName evidence="3">THAP4-like heme-binding beta-barrel domain-containing protein</fullName>
    </recommendedName>
</protein>
<organism evidence="1 2">
    <name type="scientific">Parasphingorhabdus marina DSM 22363</name>
    <dbReference type="NCBI Taxonomy" id="1123272"/>
    <lineage>
        <taxon>Bacteria</taxon>
        <taxon>Pseudomonadati</taxon>
        <taxon>Pseudomonadota</taxon>
        <taxon>Alphaproteobacteria</taxon>
        <taxon>Sphingomonadales</taxon>
        <taxon>Sphingomonadaceae</taxon>
        <taxon>Parasphingorhabdus</taxon>
    </lineage>
</organism>
<evidence type="ECO:0008006" key="3">
    <source>
        <dbReference type="Google" id="ProtNLM"/>
    </source>
</evidence>
<dbReference type="OrthoDB" id="7449796at2"/>
<dbReference type="Proteomes" id="UP000185192">
    <property type="component" value="Unassembled WGS sequence"/>
</dbReference>
<gene>
    <name evidence="1" type="ORF">SAMN02745824_2944</name>
</gene>
<evidence type="ECO:0000313" key="2">
    <source>
        <dbReference type="Proteomes" id="UP000185192"/>
    </source>
</evidence>
<proteinExistence type="predicted"/>
<sequence length="170" mass="18746">MIELLLTALLATATEPATSQDPAGQPTDEIRWLTGHWAGPGKLFGNPVRMELKICPVAGEQGFALDYAIRGEDPSSVSIIFAGHALYWPNQESGWSGRWVGSNRVNHQLDARVESHALETIWRNAEVETGRTSYALDATETLVVTDWVREAKGNFRQFASGRYKRSGDCA</sequence>
<dbReference type="RefSeq" id="WP_074205886.1">
    <property type="nucleotide sequence ID" value="NZ_FSQW01000002.1"/>
</dbReference>
<name>A0A1N6GR37_9SPHN</name>
<dbReference type="STRING" id="1123272.SAMN02745824_2944"/>
<evidence type="ECO:0000313" key="1">
    <source>
        <dbReference type="EMBL" id="SIO09957.1"/>
    </source>
</evidence>